<feature type="binding site" evidence="12">
    <location>
        <position position="23"/>
    </location>
    <ligand>
        <name>[4Fe-4S] cluster</name>
        <dbReference type="ChEBI" id="CHEBI:49883"/>
    </ligand>
</feature>
<gene>
    <name evidence="12" type="primary">whiB</name>
    <name evidence="14" type="ORF">ACFPEL_18650</name>
</gene>
<dbReference type="PANTHER" id="PTHR38839">
    <property type="entry name" value="TRANSCRIPTIONAL REGULATOR WHID-RELATED"/>
    <property type="match status" value="1"/>
</dbReference>
<keyword evidence="5 12" id="KW-0479">Metal-binding</keyword>
<keyword evidence="15" id="KW-1185">Reference proteome</keyword>
<evidence type="ECO:0000256" key="5">
    <source>
        <dbReference type="ARBA" id="ARBA00022723"/>
    </source>
</evidence>
<reference evidence="15" key="1">
    <citation type="journal article" date="2019" name="Int. J. Syst. Evol. Microbiol.">
        <title>The Global Catalogue of Microorganisms (GCM) 10K type strain sequencing project: providing services to taxonomists for standard genome sequencing and annotation.</title>
        <authorList>
            <consortium name="The Broad Institute Genomics Platform"/>
            <consortium name="The Broad Institute Genome Sequencing Center for Infectious Disease"/>
            <person name="Wu L."/>
            <person name="Ma J."/>
        </authorList>
    </citation>
    <scope>NUCLEOTIDE SEQUENCE [LARGE SCALE GENOMIC DNA]</scope>
    <source>
        <strain evidence="15">CCUG 50347</strain>
    </source>
</reference>
<evidence type="ECO:0000313" key="14">
    <source>
        <dbReference type="EMBL" id="MFC4834440.1"/>
    </source>
</evidence>
<comment type="function">
    <text evidence="12">Acts as a transcriptional regulator. Probably redox-responsive. The apo- but not holo-form probably binds DNA.</text>
</comment>
<accession>A0ABV9RPW7</accession>
<keyword evidence="10 12" id="KW-1015">Disulfide bond</keyword>
<evidence type="ECO:0000256" key="12">
    <source>
        <dbReference type="HAMAP-Rule" id="MF_01479"/>
    </source>
</evidence>
<feature type="binding site" evidence="12">
    <location>
        <position position="62"/>
    </location>
    <ligand>
        <name>[4Fe-4S] cluster</name>
        <dbReference type="ChEBI" id="CHEBI:49883"/>
    </ligand>
</feature>
<keyword evidence="3 12" id="KW-0004">4Fe-4S</keyword>
<dbReference type="EMBL" id="JBHSIM010000039">
    <property type="protein sequence ID" value="MFC4834440.1"/>
    <property type="molecule type" value="Genomic_DNA"/>
</dbReference>
<evidence type="ECO:0000256" key="9">
    <source>
        <dbReference type="ARBA" id="ARBA00023125"/>
    </source>
</evidence>
<dbReference type="RefSeq" id="WP_274190717.1">
    <property type="nucleotide sequence ID" value="NZ_BAABHN010000039.1"/>
</dbReference>
<comment type="caution">
    <text evidence="14">The sequence shown here is derived from an EMBL/GenBank/DDBJ whole genome shotgun (WGS) entry which is preliminary data.</text>
</comment>
<evidence type="ECO:0000256" key="8">
    <source>
        <dbReference type="ARBA" id="ARBA00023015"/>
    </source>
</evidence>
<evidence type="ECO:0000256" key="4">
    <source>
        <dbReference type="ARBA" id="ARBA00022490"/>
    </source>
</evidence>
<dbReference type="PROSITE" id="PS51674">
    <property type="entry name" value="4FE4S_WBL"/>
    <property type="match status" value="1"/>
</dbReference>
<dbReference type="PANTHER" id="PTHR38839:SF5">
    <property type="entry name" value="TRANSCRIPTIONAL REGULATOR WHID"/>
    <property type="match status" value="1"/>
</dbReference>
<evidence type="ECO:0000256" key="10">
    <source>
        <dbReference type="ARBA" id="ARBA00023157"/>
    </source>
</evidence>
<dbReference type="Pfam" id="PF02467">
    <property type="entry name" value="Whib"/>
    <property type="match status" value="1"/>
</dbReference>
<dbReference type="Proteomes" id="UP001595909">
    <property type="component" value="Unassembled WGS sequence"/>
</dbReference>
<feature type="domain" description="4Fe-4S Wbl-type" evidence="13">
    <location>
        <begin position="22"/>
        <end position="86"/>
    </location>
</feature>
<evidence type="ECO:0000313" key="15">
    <source>
        <dbReference type="Proteomes" id="UP001595909"/>
    </source>
</evidence>
<evidence type="ECO:0000256" key="6">
    <source>
        <dbReference type="ARBA" id="ARBA00023004"/>
    </source>
</evidence>
<dbReference type="InterPro" id="IPR003482">
    <property type="entry name" value="Whib"/>
</dbReference>
<name>A0ABV9RPW7_9PSEU</name>
<comment type="cofactor">
    <cofactor evidence="12">
        <name>[4Fe-4S] cluster</name>
        <dbReference type="ChEBI" id="CHEBI:49883"/>
    </cofactor>
    <text evidence="12">Binds 1 [4Fe-4S] cluster per subunit. Following nitrosylation of the [4Fe-4S] cluster binds 1 [4Fe-8(NO)] cluster per subunit.</text>
</comment>
<comment type="PTM">
    <text evidence="12">Upon Fe-S cluster removal intramolecular disulfide bonds are formed.</text>
</comment>
<protein>
    <recommendedName>
        <fullName evidence="12">Transcriptional regulator WhiB</fullName>
    </recommendedName>
</protein>
<comment type="PTM">
    <text evidence="12">The Fe-S cluster can be nitrosylated by nitric oxide (NO).</text>
</comment>
<keyword evidence="9 12" id="KW-0238">DNA-binding</keyword>
<evidence type="ECO:0000256" key="1">
    <source>
        <dbReference type="ARBA" id="ARBA00004496"/>
    </source>
</evidence>
<feature type="binding site" evidence="12">
    <location>
        <position position="56"/>
    </location>
    <ligand>
        <name>[4Fe-4S] cluster</name>
        <dbReference type="ChEBI" id="CHEBI:49883"/>
    </ligand>
</feature>
<sequence length="98" mass="10902">MADVRRLPGPNADIWDWQRLGSCRGMDSAFFFHPDGERGPARAHRERRAKAVCRDCPVVEPCRRHAIAAGEPYGIWGGMSESERVAVATGRPRRLTSG</sequence>
<feature type="binding site" evidence="12">
    <location>
        <position position="53"/>
    </location>
    <ligand>
        <name>[4Fe-4S] cluster</name>
        <dbReference type="ChEBI" id="CHEBI:49883"/>
    </ligand>
</feature>
<evidence type="ECO:0000256" key="11">
    <source>
        <dbReference type="ARBA" id="ARBA00023163"/>
    </source>
</evidence>
<organism evidence="14 15">
    <name type="scientific">Actinomycetospora chibensis</name>
    <dbReference type="NCBI Taxonomy" id="663606"/>
    <lineage>
        <taxon>Bacteria</taxon>
        <taxon>Bacillati</taxon>
        <taxon>Actinomycetota</taxon>
        <taxon>Actinomycetes</taxon>
        <taxon>Pseudonocardiales</taxon>
        <taxon>Pseudonocardiaceae</taxon>
        <taxon>Actinomycetospora</taxon>
    </lineage>
</organism>
<keyword evidence="11 12" id="KW-0804">Transcription</keyword>
<evidence type="ECO:0000256" key="7">
    <source>
        <dbReference type="ARBA" id="ARBA00023014"/>
    </source>
</evidence>
<dbReference type="InterPro" id="IPR034768">
    <property type="entry name" value="4FE4S_WBL"/>
</dbReference>
<comment type="subcellular location">
    <subcellularLocation>
        <location evidence="1 12">Cytoplasm</location>
    </subcellularLocation>
</comment>
<dbReference type="HAMAP" id="MF_01479">
    <property type="entry name" value="WhiB"/>
    <property type="match status" value="1"/>
</dbReference>
<evidence type="ECO:0000259" key="13">
    <source>
        <dbReference type="PROSITE" id="PS51674"/>
    </source>
</evidence>
<evidence type="ECO:0000256" key="2">
    <source>
        <dbReference type="ARBA" id="ARBA00006597"/>
    </source>
</evidence>
<keyword evidence="7 12" id="KW-0411">Iron-sulfur</keyword>
<keyword evidence="8 12" id="KW-0805">Transcription regulation</keyword>
<keyword evidence="4 12" id="KW-0963">Cytoplasm</keyword>
<evidence type="ECO:0000256" key="3">
    <source>
        <dbReference type="ARBA" id="ARBA00022485"/>
    </source>
</evidence>
<proteinExistence type="inferred from homology"/>
<keyword evidence="6 12" id="KW-0408">Iron</keyword>
<comment type="similarity">
    <text evidence="2 12">Belongs to the WhiB family.</text>
</comment>